<feature type="compositionally biased region" description="Basic residues" evidence="6">
    <location>
        <begin position="26"/>
        <end position="38"/>
    </location>
</feature>
<dbReference type="FunFam" id="4.10.280.10:FF:000009">
    <property type="entry name" value="Transcription factor HES-1"/>
    <property type="match status" value="1"/>
</dbReference>
<comment type="subcellular location">
    <subcellularLocation>
        <location evidence="1">Nucleus</location>
    </subcellularLocation>
</comment>
<evidence type="ECO:0000313" key="9">
    <source>
        <dbReference type="Proteomes" id="UP001162480"/>
    </source>
</evidence>
<accession>A0AA36FH86</accession>
<protein>
    <submittedName>
        <fullName evidence="8">Transcription factor HES-1-B-like</fullName>
    </submittedName>
</protein>
<dbReference type="Pfam" id="PF00010">
    <property type="entry name" value="HLH"/>
    <property type="match status" value="1"/>
</dbReference>
<dbReference type="SUPFAM" id="SSF47459">
    <property type="entry name" value="HLH, helix-loop-helix DNA-binding domain"/>
    <property type="match status" value="1"/>
</dbReference>
<evidence type="ECO:0000256" key="2">
    <source>
        <dbReference type="ARBA" id="ARBA00023015"/>
    </source>
</evidence>
<sequence>MENERQFDSSMGVGEGSKATNGKKGPSVRKSNKPLMEKRRRARINSCLDQLKTLVLQAHKKDDSQYSKLEKADVLEMTVKHLRQLQRDTKSLFITAVKIKPYTLAAHLSKKKPEETERNSEQKCR</sequence>
<dbReference type="InterPro" id="IPR011598">
    <property type="entry name" value="bHLH_dom"/>
</dbReference>
<dbReference type="GO" id="GO:0003677">
    <property type="term" value="F:DNA binding"/>
    <property type="evidence" value="ECO:0007669"/>
    <property type="project" value="UniProtKB-KW"/>
</dbReference>
<dbReference type="EMBL" id="OX597829">
    <property type="protein sequence ID" value="CAI9734318.1"/>
    <property type="molecule type" value="Genomic_DNA"/>
</dbReference>
<dbReference type="AlphaFoldDB" id="A0AA36FH86"/>
<dbReference type="GO" id="GO:0005634">
    <property type="term" value="C:nucleus"/>
    <property type="evidence" value="ECO:0007669"/>
    <property type="project" value="UniProtKB-SubCell"/>
</dbReference>
<keyword evidence="5" id="KW-0539">Nucleus</keyword>
<feature type="domain" description="BHLH" evidence="7">
    <location>
        <begin position="28"/>
        <end position="85"/>
    </location>
</feature>
<evidence type="ECO:0000256" key="4">
    <source>
        <dbReference type="ARBA" id="ARBA00023163"/>
    </source>
</evidence>
<name>A0AA36FH86_OCTVU</name>
<evidence type="ECO:0000256" key="1">
    <source>
        <dbReference type="ARBA" id="ARBA00004123"/>
    </source>
</evidence>
<keyword evidence="9" id="KW-1185">Reference proteome</keyword>
<evidence type="ECO:0000313" key="8">
    <source>
        <dbReference type="EMBL" id="CAI9734318.1"/>
    </source>
</evidence>
<proteinExistence type="predicted"/>
<organism evidence="8 9">
    <name type="scientific">Octopus vulgaris</name>
    <name type="common">Common octopus</name>
    <dbReference type="NCBI Taxonomy" id="6645"/>
    <lineage>
        <taxon>Eukaryota</taxon>
        <taxon>Metazoa</taxon>
        <taxon>Spiralia</taxon>
        <taxon>Lophotrochozoa</taxon>
        <taxon>Mollusca</taxon>
        <taxon>Cephalopoda</taxon>
        <taxon>Coleoidea</taxon>
        <taxon>Octopodiformes</taxon>
        <taxon>Octopoda</taxon>
        <taxon>Incirrata</taxon>
        <taxon>Octopodidae</taxon>
        <taxon>Octopus</taxon>
    </lineage>
</organism>
<dbReference type="CDD" id="cd11410">
    <property type="entry name" value="bHLH_O_HES"/>
    <property type="match status" value="1"/>
</dbReference>
<dbReference type="InterPro" id="IPR036638">
    <property type="entry name" value="HLH_DNA-bd_sf"/>
</dbReference>
<dbReference type="SMART" id="SM00353">
    <property type="entry name" value="HLH"/>
    <property type="match status" value="1"/>
</dbReference>
<dbReference type="GO" id="GO:0046983">
    <property type="term" value="F:protein dimerization activity"/>
    <property type="evidence" value="ECO:0007669"/>
    <property type="project" value="InterPro"/>
</dbReference>
<dbReference type="PANTHER" id="PTHR10985">
    <property type="entry name" value="BASIC HELIX-LOOP-HELIX TRANSCRIPTION FACTOR, HES-RELATED"/>
    <property type="match status" value="1"/>
</dbReference>
<gene>
    <name evidence="8" type="ORF">OCTVUL_1B001454</name>
</gene>
<dbReference type="PROSITE" id="PS50888">
    <property type="entry name" value="BHLH"/>
    <property type="match status" value="1"/>
</dbReference>
<feature type="region of interest" description="Disordered" evidence="6">
    <location>
        <begin position="1"/>
        <end position="38"/>
    </location>
</feature>
<evidence type="ECO:0000256" key="5">
    <source>
        <dbReference type="ARBA" id="ARBA00023242"/>
    </source>
</evidence>
<dbReference type="Proteomes" id="UP001162480">
    <property type="component" value="Chromosome 16"/>
</dbReference>
<keyword evidence="4" id="KW-0804">Transcription</keyword>
<dbReference type="Gene3D" id="4.10.280.10">
    <property type="entry name" value="Helix-loop-helix DNA-binding domain"/>
    <property type="match status" value="1"/>
</dbReference>
<dbReference type="InterPro" id="IPR050370">
    <property type="entry name" value="HES_HEY"/>
</dbReference>
<evidence type="ECO:0000256" key="6">
    <source>
        <dbReference type="SAM" id="MobiDB-lite"/>
    </source>
</evidence>
<keyword evidence="3" id="KW-0238">DNA-binding</keyword>
<keyword evidence="2" id="KW-0805">Transcription regulation</keyword>
<reference evidence="8" key="1">
    <citation type="submission" date="2023-08" db="EMBL/GenBank/DDBJ databases">
        <authorList>
            <person name="Alioto T."/>
            <person name="Alioto T."/>
            <person name="Gomez Garrido J."/>
        </authorList>
    </citation>
    <scope>NUCLEOTIDE SEQUENCE</scope>
</reference>
<evidence type="ECO:0000256" key="3">
    <source>
        <dbReference type="ARBA" id="ARBA00023125"/>
    </source>
</evidence>
<evidence type="ECO:0000259" key="7">
    <source>
        <dbReference type="PROSITE" id="PS50888"/>
    </source>
</evidence>